<dbReference type="Pfam" id="PF07739">
    <property type="entry name" value="TipAS"/>
    <property type="match status" value="1"/>
</dbReference>
<dbReference type="InterPro" id="IPR036244">
    <property type="entry name" value="TipA-like_antibiotic-bd"/>
</dbReference>
<evidence type="ECO:0000313" key="3">
    <source>
        <dbReference type="Proteomes" id="UP000336646"/>
    </source>
</evidence>
<organism evidence="2 3">
    <name type="scientific">Corynebacterium sanguinis</name>
    <dbReference type="NCBI Taxonomy" id="2594913"/>
    <lineage>
        <taxon>Bacteria</taxon>
        <taxon>Bacillati</taxon>
        <taxon>Actinomycetota</taxon>
        <taxon>Actinomycetes</taxon>
        <taxon>Mycobacteriales</taxon>
        <taxon>Corynebacteriaceae</taxon>
        <taxon>Corynebacterium</taxon>
    </lineage>
</organism>
<proteinExistence type="predicted"/>
<comment type="caution">
    <text evidence="2">The sequence shown here is derived from an EMBL/GenBank/DDBJ whole genome shotgun (WGS) entry which is preliminary data.</text>
</comment>
<evidence type="ECO:0000259" key="1">
    <source>
        <dbReference type="Pfam" id="PF07739"/>
    </source>
</evidence>
<name>A0A6C1U1Q6_9CORY</name>
<dbReference type="SUPFAM" id="SSF89082">
    <property type="entry name" value="Antibiotic binding domain of TipA-like multidrug resistance regulators"/>
    <property type="match status" value="1"/>
</dbReference>
<accession>A0A6C1U1Q6</accession>
<protein>
    <recommendedName>
        <fullName evidence="1">TipAS antibiotic-recognition domain-containing protein</fullName>
    </recommendedName>
</protein>
<reference evidence="2 3" key="1">
    <citation type="submission" date="2018-12" db="EMBL/GenBank/DDBJ databases">
        <title>Corynebacterium sanguinis sp. nov., a clinically-associated and environmental corynebacterium.</title>
        <authorList>
            <person name="Gonzales-Siles L."/>
            <person name="Jaen-Luchoro D."/>
            <person name="Cardew S."/>
            <person name="Inganas E."/>
            <person name="Ohlen M."/>
            <person name="Jensie-Markopolous S."/>
            <person name="Pinyeiro-Iglesias B."/>
            <person name="Molin K."/>
            <person name="Skovbjerg S."/>
            <person name="Svensson-Stadler L."/>
            <person name="Funke G."/>
            <person name="Moore E.R.B."/>
        </authorList>
    </citation>
    <scope>NUCLEOTIDE SEQUENCE [LARGE SCALE GENOMIC DNA]</scope>
    <source>
        <strain evidence="2 3">58734</strain>
    </source>
</reference>
<dbReference type="Proteomes" id="UP000336646">
    <property type="component" value="Unassembled WGS sequence"/>
</dbReference>
<dbReference type="InterPro" id="IPR012925">
    <property type="entry name" value="TipAS_dom"/>
</dbReference>
<dbReference type="AlphaFoldDB" id="A0A6C1U1Q6"/>
<dbReference type="Gene3D" id="1.10.490.50">
    <property type="entry name" value="Antibiotic binding domain of TipA-like multidrug resistance regulators"/>
    <property type="match status" value="1"/>
</dbReference>
<dbReference type="RefSeq" id="WP_144317852.1">
    <property type="nucleotide sequence ID" value="NZ_JALXKN010000011.1"/>
</dbReference>
<feature type="domain" description="TipAS antibiotic-recognition" evidence="1">
    <location>
        <begin position="61"/>
        <end position="107"/>
    </location>
</feature>
<sequence length="125" mass="14098">MHAISEATSWLGATPKALRHWEPACDGTYRIYSDADLGRWARSHRFSTPPPTPPWASPQGELLRRHRASISEWYEVTASRQLILARMYVADERFGAVYGGQQDYLLELVEAQAAAEGLDVKNPAW</sequence>
<dbReference type="OrthoDB" id="9809391at2"/>
<dbReference type="EMBL" id="RXIR01000011">
    <property type="protein sequence ID" value="TVS28603.1"/>
    <property type="molecule type" value="Genomic_DNA"/>
</dbReference>
<gene>
    <name evidence="2" type="ORF">EKI59_06440</name>
</gene>
<evidence type="ECO:0000313" key="2">
    <source>
        <dbReference type="EMBL" id="TVS28603.1"/>
    </source>
</evidence>